<dbReference type="InterPro" id="IPR015919">
    <property type="entry name" value="Cadherin-like_sf"/>
</dbReference>
<dbReference type="InterPro" id="IPR013783">
    <property type="entry name" value="Ig-like_fold"/>
</dbReference>
<dbReference type="Pfam" id="PF05345">
    <property type="entry name" value="He_PIG"/>
    <property type="match status" value="2"/>
</dbReference>
<dbReference type="PROSITE" id="PS51257">
    <property type="entry name" value="PROKAR_LIPOPROTEIN"/>
    <property type="match status" value="1"/>
</dbReference>
<dbReference type="EMBL" id="JAPNKE010000002">
    <property type="protein sequence ID" value="MCY1011505.1"/>
    <property type="molecule type" value="Genomic_DNA"/>
</dbReference>
<gene>
    <name evidence="1" type="ORF">OV079_39280</name>
</gene>
<dbReference type="AlphaFoldDB" id="A0A9X3EY05"/>
<dbReference type="Gene3D" id="2.60.40.10">
    <property type="entry name" value="Immunoglobulins"/>
    <property type="match status" value="2"/>
</dbReference>
<reference evidence="1" key="1">
    <citation type="submission" date="2022-11" db="EMBL/GenBank/DDBJ databases">
        <title>Minimal conservation of predation-associated metabolite biosynthetic gene clusters underscores biosynthetic potential of Myxococcota including descriptions for ten novel species: Archangium lansinium sp. nov., Myxococcus landrumus sp. nov., Nannocystis bai.</title>
        <authorList>
            <person name="Ahearne A."/>
            <person name="Stevens C."/>
            <person name="Phillips K."/>
        </authorList>
    </citation>
    <scope>NUCLEOTIDE SEQUENCE</scope>
    <source>
        <strain evidence="1">Na p29</strain>
    </source>
</reference>
<sequence>MHLRPLVLTTAFVTSALVGCSRDEFAPWGFAEDVSLECANPARGQVGVPYSYTPAVDGVAPFKFSVDPSTPLPDGLMIDEATGTISGTPTAEGMYPLKVVVVDGRDVERVITCGDIIIDAGAGIDCRDESVAPGDIPDGFVGLVYNYEAKGVGGRPPYTNWTDNGTLPAGLTIDPTSGVISGTPEVTGISNVELTTTDADGQVIVSECGVLEIRDPIQVDTDSLLAAYPDGCITYGEDLDGLIAKGIVIPVKDATVPPTCSLVAGRGNGSRNFDGNADTPDSFPPGIAVSADTCELSGTIDTKLRYGAYAWITTIEQSGTKAYLPYCAPQDVQAGTAYDVLREDTGADKTLSPGHLVFDVAAANPPTFTFGTDVPDPKVTVTYNEDCAGSCFYAYIFSYNALSAAASVSASPSAKFPAMGFDGFTHAIRVTEGDETFLRNYGDRAFVTNISFDYCMAQNDQDCGNNEADPAAKAALIRANGGGSNYEFGLIILPKN</sequence>
<dbReference type="SUPFAM" id="SSF49313">
    <property type="entry name" value="Cadherin-like"/>
    <property type="match status" value="2"/>
</dbReference>
<dbReference type="Proteomes" id="UP001150924">
    <property type="component" value="Unassembled WGS sequence"/>
</dbReference>
<evidence type="ECO:0000313" key="1">
    <source>
        <dbReference type="EMBL" id="MCY1011505.1"/>
    </source>
</evidence>
<dbReference type="GO" id="GO:0005509">
    <property type="term" value="F:calcium ion binding"/>
    <property type="evidence" value="ECO:0007669"/>
    <property type="project" value="InterPro"/>
</dbReference>
<proteinExistence type="predicted"/>
<dbReference type="GO" id="GO:0016020">
    <property type="term" value="C:membrane"/>
    <property type="evidence" value="ECO:0007669"/>
    <property type="project" value="InterPro"/>
</dbReference>
<protein>
    <submittedName>
        <fullName evidence="1">Ig domain-containing protein</fullName>
    </submittedName>
</protein>
<keyword evidence="2" id="KW-1185">Reference proteome</keyword>
<evidence type="ECO:0000313" key="2">
    <source>
        <dbReference type="Proteomes" id="UP001150924"/>
    </source>
</evidence>
<comment type="caution">
    <text evidence="1">The sequence shown here is derived from an EMBL/GenBank/DDBJ whole genome shotgun (WGS) entry which is preliminary data.</text>
</comment>
<organism evidence="1 2">
    <name type="scientific">Nannocystis pusilla</name>
    <dbReference type="NCBI Taxonomy" id="889268"/>
    <lineage>
        <taxon>Bacteria</taxon>
        <taxon>Pseudomonadati</taxon>
        <taxon>Myxococcota</taxon>
        <taxon>Polyangia</taxon>
        <taxon>Nannocystales</taxon>
        <taxon>Nannocystaceae</taxon>
        <taxon>Nannocystis</taxon>
    </lineage>
</organism>
<dbReference type="RefSeq" id="WP_267774783.1">
    <property type="nucleotide sequence ID" value="NZ_JAPNKE010000002.1"/>
</dbReference>
<accession>A0A9X3EY05</accession>
<name>A0A9X3EY05_9BACT</name>